<feature type="domain" description="EamA" evidence="9">
    <location>
        <begin position="16"/>
        <end position="150"/>
    </location>
</feature>
<dbReference type="NCBIfam" id="TIGR00688">
    <property type="entry name" value="rarD"/>
    <property type="match status" value="1"/>
</dbReference>
<evidence type="ECO:0000256" key="8">
    <source>
        <dbReference type="SAM" id="Phobius"/>
    </source>
</evidence>
<feature type="transmembrane region" description="Helical" evidence="8">
    <location>
        <begin position="224"/>
        <end position="246"/>
    </location>
</feature>
<evidence type="ECO:0000256" key="6">
    <source>
        <dbReference type="ARBA" id="ARBA00022989"/>
    </source>
</evidence>
<evidence type="ECO:0000256" key="4">
    <source>
        <dbReference type="ARBA" id="ARBA00022475"/>
    </source>
</evidence>
<evidence type="ECO:0000256" key="3">
    <source>
        <dbReference type="ARBA" id="ARBA00022448"/>
    </source>
</evidence>
<evidence type="ECO:0000256" key="5">
    <source>
        <dbReference type="ARBA" id="ARBA00022692"/>
    </source>
</evidence>
<name>A0A6N2RX91_9ACTO</name>
<feature type="transmembrane region" description="Helical" evidence="8">
    <location>
        <begin position="78"/>
        <end position="103"/>
    </location>
</feature>
<keyword evidence="6 8" id="KW-1133">Transmembrane helix</keyword>
<keyword evidence="3" id="KW-0813">Transport</keyword>
<evidence type="ECO:0000313" key="10">
    <source>
        <dbReference type="EMBL" id="VYS84405.1"/>
    </source>
</evidence>
<evidence type="ECO:0000256" key="7">
    <source>
        <dbReference type="ARBA" id="ARBA00023136"/>
    </source>
</evidence>
<dbReference type="PANTHER" id="PTHR22911">
    <property type="entry name" value="ACYL-MALONYL CONDENSING ENZYME-RELATED"/>
    <property type="match status" value="1"/>
</dbReference>
<evidence type="ECO:0000256" key="2">
    <source>
        <dbReference type="ARBA" id="ARBA00007362"/>
    </source>
</evidence>
<keyword evidence="4" id="KW-1003">Cell membrane</keyword>
<evidence type="ECO:0000256" key="1">
    <source>
        <dbReference type="ARBA" id="ARBA00004651"/>
    </source>
</evidence>
<dbReference type="Pfam" id="PF00892">
    <property type="entry name" value="EamA"/>
    <property type="match status" value="1"/>
</dbReference>
<comment type="subcellular location">
    <subcellularLocation>
        <location evidence="1">Cell membrane</location>
        <topology evidence="1">Multi-pass membrane protein</topology>
    </subcellularLocation>
</comment>
<feature type="transmembrane region" description="Helical" evidence="8">
    <location>
        <begin position="258"/>
        <end position="281"/>
    </location>
</feature>
<dbReference type="AlphaFoldDB" id="A0A6N2RX91"/>
<evidence type="ECO:0000259" key="9">
    <source>
        <dbReference type="Pfam" id="PF00892"/>
    </source>
</evidence>
<feature type="transmembrane region" description="Helical" evidence="8">
    <location>
        <begin position="134"/>
        <end position="151"/>
    </location>
</feature>
<protein>
    <submittedName>
        <fullName evidence="10">Putative DMT superfamily transporter inner membrane protein</fullName>
    </submittedName>
</protein>
<feature type="transmembrane region" description="Helical" evidence="8">
    <location>
        <begin position="12"/>
        <end position="33"/>
    </location>
</feature>
<gene>
    <name evidence="10" type="ORF">AOLFYP35_00527</name>
</gene>
<dbReference type="SUPFAM" id="SSF103481">
    <property type="entry name" value="Multidrug resistance efflux transporter EmrE"/>
    <property type="match status" value="2"/>
</dbReference>
<dbReference type="InterPro" id="IPR000620">
    <property type="entry name" value="EamA_dom"/>
</dbReference>
<organism evidence="10">
    <name type="scientific">Schaalia odontolytica</name>
    <dbReference type="NCBI Taxonomy" id="1660"/>
    <lineage>
        <taxon>Bacteria</taxon>
        <taxon>Bacillati</taxon>
        <taxon>Actinomycetota</taxon>
        <taxon>Actinomycetes</taxon>
        <taxon>Actinomycetales</taxon>
        <taxon>Actinomycetaceae</taxon>
        <taxon>Schaalia</taxon>
    </lineage>
</organism>
<feature type="transmembrane region" description="Helical" evidence="8">
    <location>
        <begin position="287"/>
        <end position="306"/>
    </location>
</feature>
<dbReference type="EMBL" id="CACRSM010000002">
    <property type="protein sequence ID" value="VYS84405.1"/>
    <property type="molecule type" value="Genomic_DNA"/>
</dbReference>
<feature type="transmembrane region" description="Helical" evidence="8">
    <location>
        <begin position="109"/>
        <end position="127"/>
    </location>
</feature>
<feature type="transmembrane region" description="Helical" evidence="8">
    <location>
        <begin position="45"/>
        <end position="66"/>
    </location>
</feature>
<dbReference type="InterPro" id="IPR004626">
    <property type="entry name" value="RarD"/>
</dbReference>
<dbReference type="GO" id="GO:0005886">
    <property type="term" value="C:plasma membrane"/>
    <property type="evidence" value="ECO:0007669"/>
    <property type="project" value="UniProtKB-SubCell"/>
</dbReference>
<keyword evidence="5 8" id="KW-0812">Transmembrane</keyword>
<sequence>MASEHPTRHEHFGKYLALGIGTHVLWGFFPLYFHLLDPAGSLEIIVHRALWAFIACFIALTLTRSLPRVWRIVHDPSITWPLVAAGFLVVINWTTYIYAILIGHTTDAALGYYINPLLTVALGMIVLREKISRLQGVALVLGVIAVAVIIVGLGRLPWISLALPASFGLYSLVKKQVALKVRPLDGMTIETAVVIPILLGYYIYLAAHQATSFHALARLGDGAMSWQLHLALLIGSGILTVIPLLTFAKASQGLPLGLLGFLQYISPSIQLIIGVCIFHEYMEPTRWIATGIVWVALALLSVDGLLKVRRSKQ</sequence>
<reference evidence="10" key="1">
    <citation type="submission" date="2019-11" db="EMBL/GenBank/DDBJ databases">
        <authorList>
            <person name="Feng L."/>
        </authorList>
    </citation>
    <scope>NUCLEOTIDE SEQUENCE</scope>
    <source>
        <strain evidence="10">AodontolyticusLFYP35</strain>
    </source>
</reference>
<accession>A0A6N2RX91</accession>
<comment type="similarity">
    <text evidence="2">Belongs to the EamA transporter family.</text>
</comment>
<dbReference type="PANTHER" id="PTHR22911:SF137">
    <property type="entry name" value="SOLUTE CARRIER FAMILY 35 MEMBER G2-RELATED"/>
    <property type="match status" value="1"/>
</dbReference>
<feature type="transmembrane region" description="Helical" evidence="8">
    <location>
        <begin position="185"/>
        <end position="204"/>
    </location>
</feature>
<proteinExistence type="inferred from homology"/>
<keyword evidence="7 8" id="KW-0472">Membrane</keyword>
<dbReference type="InterPro" id="IPR037185">
    <property type="entry name" value="EmrE-like"/>
</dbReference>
<feature type="transmembrane region" description="Helical" evidence="8">
    <location>
        <begin position="157"/>
        <end position="173"/>
    </location>
</feature>